<evidence type="ECO:0000313" key="3">
    <source>
        <dbReference type="Proteomes" id="UP001608902"/>
    </source>
</evidence>
<evidence type="ECO:0000313" key="2">
    <source>
        <dbReference type="EMBL" id="MFH4974532.1"/>
    </source>
</evidence>
<sequence length="545" mass="61285">MRFSSSFCDVIPSRVVTFHHSVTIKSVTQSATMDVEIPLAEDQSVDELIAHIFVQNKILPPFRDAFREAFMNFVDNETYAYEDEMGDAAVDKFLSGEEDIDVSHWVQEFSRDDDEAEKSSNFSFGDCFDFIMHNSSHERIQMIISTERKMAGEMSSLIRARDFELERLTRHCEAAIKGSATLPGGAKDTEAQQLSLLNSKIRSVSANYAKQIQALTERQVHDYRKLIISIYERDEIPSDTLSDITTSCSSVRKSTSAFANMVSMDNASKGNLEESFTIYLGAQLKTMHNARIISCRNLSDICRPPDVLDSESFDTHRFHTNLCLYRRGLTGLVLLVGKDPDFHLQTKSNFSKICELSSELHFDSLKSQLESATKALQLSHKTSTSNNEDRDNAKEKKGYQTGEVYITKHSNLSIPQVVFHLVVDDDLATSEINSRHPCLNGLRNVIRLSSKFGITTFYIPLLLIENTSEVTTVPWCLKRAELVFKCVKGFMMESCAATSVAGGPPLAATHYNVNFVIPEELDENVRSQLVDMFPTIFHLVPSVTV</sequence>
<dbReference type="Pfam" id="PF10154">
    <property type="entry name" value="Fy-3"/>
    <property type="match status" value="1"/>
</dbReference>
<dbReference type="Proteomes" id="UP001608902">
    <property type="component" value="Unassembled WGS sequence"/>
</dbReference>
<reference evidence="2 3" key="1">
    <citation type="submission" date="2024-08" db="EMBL/GenBank/DDBJ databases">
        <title>Gnathostoma spinigerum genome.</title>
        <authorList>
            <person name="Gonzalez-Bertolin B."/>
            <person name="Monzon S."/>
            <person name="Zaballos A."/>
            <person name="Jimenez P."/>
            <person name="Dekumyoy P."/>
            <person name="Varona S."/>
            <person name="Cuesta I."/>
            <person name="Sumanam S."/>
            <person name="Adisakwattana P."/>
            <person name="Gasser R.B."/>
            <person name="Hernandez-Gonzalez A."/>
            <person name="Young N.D."/>
            <person name="Perteguer M.J."/>
        </authorList>
    </citation>
    <scope>NUCLEOTIDE SEQUENCE [LARGE SCALE GENOMIC DNA]</scope>
    <source>
        <strain evidence="2">AL3</strain>
        <tissue evidence="2">Liver</tissue>
    </source>
</reference>
<feature type="compositionally biased region" description="Basic and acidic residues" evidence="1">
    <location>
        <begin position="387"/>
        <end position="396"/>
    </location>
</feature>
<keyword evidence="3" id="KW-1185">Reference proteome</keyword>
<feature type="region of interest" description="Disordered" evidence="1">
    <location>
        <begin position="376"/>
        <end position="396"/>
    </location>
</feature>
<dbReference type="PANTHER" id="PTHR16525:SF0">
    <property type="entry name" value="PROTEIN C12ORF4"/>
    <property type="match status" value="1"/>
</dbReference>
<gene>
    <name evidence="2" type="ORF">AB6A40_001241</name>
</gene>
<accession>A0ABD6E5U8</accession>
<evidence type="ECO:0000256" key="1">
    <source>
        <dbReference type="SAM" id="MobiDB-lite"/>
    </source>
</evidence>
<organism evidence="2 3">
    <name type="scientific">Gnathostoma spinigerum</name>
    <dbReference type="NCBI Taxonomy" id="75299"/>
    <lineage>
        <taxon>Eukaryota</taxon>
        <taxon>Metazoa</taxon>
        <taxon>Ecdysozoa</taxon>
        <taxon>Nematoda</taxon>
        <taxon>Chromadorea</taxon>
        <taxon>Rhabditida</taxon>
        <taxon>Spirurina</taxon>
        <taxon>Gnathostomatomorpha</taxon>
        <taxon>Gnathostomatoidea</taxon>
        <taxon>Gnathostomatidae</taxon>
        <taxon>Gnathostoma</taxon>
    </lineage>
</organism>
<dbReference type="PANTHER" id="PTHR16525">
    <property type="entry name" value="PROTEIN C12ORF4"/>
    <property type="match status" value="1"/>
</dbReference>
<dbReference type="EMBL" id="JBGFUD010000443">
    <property type="protein sequence ID" value="MFH4974532.1"/>
    <property type="molecule type" value="Genomic_DNA"/>
</dbReference>
<protein>
    <submittedName>
        <fullName evidence="2">Uncharacterized protein</fullName>
    </submittedName>
</protein>
<dbReference type="InterPro" id="IPR019311">
    <property type="entry name" value="Fy-3"/>
</dbReference>
<name>A0ABD6E5U8_9BILA</name>
<proteinExistence type="predicted"/>
<comment type="caution">
    <text evidence="2">The sequence shown here is derived from an EMBL/GenBank/DDBJ whole genome shotgun (WGS) entry which is preliminary data.</text>
</comment>
<feature type="compositionally biased region" description="Polar residues" evidence="1">
    <location>
        <begin position="376"/>
        <end position="386"/>
    </location>
</feature>
<dbReference type="AlphaFoldDB" id="A0ABD6E5U8"/>